<comment type="similarity">
    <text evidence="2">Belongs to the CDP-alcohol phosphatidyltransferase class-I family.</text>
</comment>
<dbReference type="EMBL" id="SMAD01000009">
    <property type="protein sequence ID" value="TCS86045.1"/>
    <property type="molecule type" value="Genomic_DNA"/>
</dbReference>
<keyword evidence="3" id="KW-0472">Membrane</keyword>
<feature type="transmembrane region" description="Helical" evidence="3">
    <location>
        <begin position="12"/>
        <end position="29"/>
    </location>
</feature>
<feature type="transmembrane region" description="Helical" evidence="3">
    <location>
        <begin position="125"/>
        <end position="148"/>
    </location>
</feature>
<sequence length="206" mass="22662">MKGEVQTGCYLVFLAAFFDFFDGLAARALNAWSSIGKELDSLADVISFGLVPGLIIFRLLQPGDFPVPGQEWAFTSFLVTVFSALRLASFNVDDRQKNSFLGLPTPACGLFIASLPFIPDLFPQAGTFIGHPLFLLPLTLMLSYLLVAPLPLPSLKFSREDKAGNRFRYIFLGICLLLILFLKFAAVPVIVVLYLLSPVVLRANKV</sequence>
<evidence type="ECO:0000256" key="3">
    <source>
        <dbReference type="SAM" id="Phobius"/>
    </source>
</evidence>
<organism evidence="4 5">
    <name type="scientific">Anseongella ginsenosidimutans</name>
    <dbReference type="NCBI Taxonomy" id="496056"/>
    <lineage>
        <taxon>Bacteria</taxon>
        <taxon>Pseudomonadati</taxon>
        <taxon>Bacteroidota</taxon>
        <taxon>Sphingobacteriia</taxon>
        <taxon>Sphingobacteriales</taxon>
        <taxon>Sphingobacteriaceae</taxon>
        <taxon>Anseongella</taxon>
    </lineage>
</organism>
<comment type="caution">
    <text evidence="4">The sequence shown here is derived from an EMBL/GenBank/DDBJ whole genome shotgun (WGS) entry which is preliminary data.</text>
</comment>
<reference evidence="4 5" key="1">
    <citation type="submission" date="2019-03" db="EMBL/GenBank/DDBJ databases">
        <title>Genomic Encyclopedia of Type Strains, Phase IV (KMG-IV): sequencing the most valuable type-strain genomes for metagenomic binning, comparative biology and taxonomic classification.</title>
        <authorList>
            <person name="Goeker M."/>
        </authorList>
    </citation>
    <scope>NUCLEOTIDE SEQUENCE [LARGE SCALE GENOMIC DNA]</scope>
    <source>
        <strain evidence="4 5">DSM 21100</strain>
    </source>
</reference>
<feature type="transmembrane region" description="Helical" evidence="3">
    <location>
        <begin position="72"/>
        <end position="88"/>
    </location>
</feature>
<keyword evidence="5" id="KW-1185">Reference proteome</keyword>
<dbReference type="InterPro" id="IPR000462">
    <property type="entry name" value="CDP-OH_P_trans"/>
</dbReference>
<feature type="transmembrane region" description="Helical" evidence="3">
    <location>
        <begin position="100"/>
        <end position="119"/>
    </location>
</feature>
<keyword evidence="3" id="KW-1133">Transmembrane helix</keyword>
<protein>
    <submittedName>
        <fullName evidence="4">CDP-diacylglycerol--serine O-phosphatidyltransferase</fullName>
    </submittedName>
</protein>
<dbReference type="Pfam" id="PF01066">
    <property type="entry name" value="CDP-OH_P_transf"/>
    <property type="match status" value="1"/>
</dbReference>
<accession>A0A4R3KNF7</accession>
<dbReference type="InterPro" id="IPR048254">
    <property type="entry name" value="CDP_ALCOHOL_P_TRANSF_CS"/>
</dbReference>
<feature type="transmembrane region" description="Helical" evidence="3">
    <location>
        <begin position="169"/>
        <end position="196"/>
    </location>
</feature>
<evidence type="ECO:0000313" key="5">
    <source>
        <dbReference type="Proteomes" id="UP000295807"/>
    </source>
</evidence>
<evidence type="ECO:0000256" key="2">
    <source>
        <dbReference type="RuleBase" id="RU003750"/>
    </source>
</evidence>
<dbReference type="InterPro" id="IPR043130">
    <property type="entry name" value="CDP-OH_PTrfase_TM_dom"/>
</dbReference>
<dbReference type="PROSITE" id="PS00379">
    <property type="entry name" value="CDP_ALCOHOL_P_TRANSF"/>
    <property type="match status" value="1"/>
</dbReference>
<evidence type="ECO:0000256" key="1">
    <source>
        <dbReference type="ARBA" id="ARBA00022679"/>
    </source>
</evidence>
<dbReference type="GO" id="GO:0008654">
    <property type="term" value="P:phospholipid biosynthetic process"/>
    <property type="evidence" value="ECO:0007669"/>
    <property type="project" value="InterPro"/>
</dbReference>
<dbReference type="GO" id="GO:0016780">
    <property type="term" value="F:phosphotransferase activity, for other substituted phosphate groups"/>
    <property type="evidence" value="ECO:0007669"/>
    <property type="project" value="InterPro"/>
</dbReference>
<proteinExistence type="inferred from homology"/>
<dbReference type="Proteomes" id="UP000295807">
    <property type="component" value="Unassembled WGS sequence"/>
</dbReference>
<dbReference type="Gene3D" id="1.20.120.1760">
    <property type="match status" value="1"/>
</dbReference>
<keyword evidence="3" id="KW-0812">Transmembrane</keyword>
<evidence type="ECO:0000313" key="4">
    <source>
        <dbReference type="EMBL" id="TCS86045.1"/>
    </source>
</evidence>
<dbReference type="GO" id="GO:0016020">
    <property type="term" value="C:membrane"/>
    <property type="evidence" value="ECO:0007669"/>
    <property type="project" value="InterPro"/>
</dbReference>
<gene>
    <name evidence="4" type="ORF">EDD80_10972</name>
</gene>
<name>A0A4R3KNF7_9SPHI</name>
<dbReference type="AlphaFoldDB" id="A0A4R3KNF7"/>
<keyword evidence="1 2" id="KW-0808">Transferase</keyword>